<dbReference type="SUPFAM" id="SSF55486">
    <property type="entry name" value="Metalloproteases ('zincins'), catalytic domain"/>
    <property type="match status" value="1"/>
</dbReference>
<dbReference type="EC" id="3.1.-.-" evidence="8"/>
<comment type="subcellular location">
    <subcellularLocation>
        <location evidence="8">Cytoplasm</location>
    </subcellularLocation>
</comment>
<comment type="similarity">
    <text evidence="1 8">Belongs to the endoribonuclease YbeY family.</text>
</comment>
<feature type="region of interest" description="Disordered" evidence="9">
    <location>
        <begin position="160"/>
        <end position="181"/>
    </location>
</feature>
<dbReference type="GO" id="GO:0005737">
    <property type="term" value="C:cytoplasm"/>
    <property type="evidence" value="ECO:0007669"/>
    <property type="project" value="UniProtKB-SubCell"/>
</dbReference>
<dbReference type="Pfam" id="PF02130">
    <property type="entry name" value="YbeY"/>
    <property type="match status" value="1"/>
</dbReference>
<feature type="binding site" evidence="8">
    <location>
        <position position="117"/>
    </location>
    <ligand>
        <name>Zn(2+)</name>
        <dbReference type="ChEBI" id="CHEBI:29105"/>
        <note>catalytic</note>
    </ligand>
</feature>
<organism evidence="10 11">
    <name type="scientific">Aliidiomarina halalkaliphila</name>
    <dbReference type="NCBI Taxonomy" id="2593535"/>
    <lineage>
        <taxon>Bacteria</taxon>
        <taxon>Pseudomonadati</taxon>
        <taxon>Pseudomonadota</taxon>
        <taxon>Gammaproteobacteria</taxon>
        <taxon>Alteromonadales</taxon>
        <taxon>Idiomarinaceae</taxon>
        <taxon>Aliidiomarina</taxon>
    </lineage>
</organism>
<evidence type="ECO:0000256" key="5">
    <source>
        <dbReference type="ARBA" id="ARBA00022759"/>
    </source>
</evidence>
<dbReference type="EMBL" id="VJWL01000001">
    <property type="protein sequence ID" value="TRW49423.1"/>
    <property type="molecule type" value="Genomic_DNA"/>
</dbReference>
<feature type="binding site" evidence="8">
    <location>
        <position position="121"/>
    </location>
    <ligand>
        <name>Zn(2+)</name>
        <dbReference type="ChEBI" id="CHEBI:29105"/>
        <note>catalytic</note>
    </ligand>
</feature>
<gene>
    <name evidence="8 10" type="primary">ybeY</name>
    <name evidence="10" type="ORF">FM042_00695</name>
</gene>
<keyword evidence="4 8" id="KW-0479">Metal-binding</keyword>
<evidence type="ECO:0000313" key="10">
    <source>
        <dbReference type="EMBL" id="TRW49423.1"/>
    </source>
</evidence>
<dbReference type="GO" id="GO:0006364">
    <property type="term" value="P:rRNA processing"/>
    <property type="evidence" value="ECO:0007669"/>
    <property type="project" value="UniProtKB-UniRule"/>
</dbReference>
<keyword evidence="8" id="KW-0963">Cytoplasm</keyword>
<dbReference type="Proteomes" id="UP000320359">
    <property type="component" value="Unassembled WGS sequence"/>
</dbReference>
<dbReference type="AlphaFoldDB" id="A0A552X4A2"/>
<evidence type="ECO:0000256" key="3">
    <source>
        <dbReference type="ARBA" id="ARBA00022722"/>
    </source>
</evidence>
<reference evidence="10 11" key="1">
    <citation type="submission" date="2019-07" db="EMBL/GenBank/DDBJ databases">
        <authorList>
            <person name="Yang M."/>
            <person name="Zhao D."/>
            <person name="Xiang H."/>
        </authorList>
    </citation>
    <scope>NUCLEOTIDE SEQUENCE [LARGE SCALE GENOMIC DNA]</scope>
    <source>
        <strain evidence="10 11">IM1326</strain>
    </source>
</reference>
<dbReference type="HAMAP" id="MF_00009">
    <property type="entry name" value="Endoribonucl_YbeY"/>
    <property type="match status" value="1"/>
</dbReference>
<dbReference type="InterPro" id="IPR002036">
    <property type="entry name" value="YbeY"/>
</dbReference>
<dbReference type="NCBIfam" id="TIGR00043">
    <property type="entry name" value="rRNA maturation RNase YbeY"/>
    <property type="match status" value="1"/>
</dbReference>
<feature type="compositionally biased region" description="Basic and acidic residues" evidence="9">
    <location>
        <begin position="169"/>
        <end position="181"/>
    </location>
</feature>
<dbReference type="GO" id="GO:0004521">
    <property type="term" value="F:RNA endonuclease activity"/>
    <property type="evidence" value="ECO:0007669"/>
    <property type="project" value="UniProtKB-UniRule"/>
</dbReference>
<evidence type="ECO:0000256" key="9">
    <source>
        <dbReference type="SAM" id="MobiDB-lite"/>
    </source>
</evidence>
<evidence type="ECO:0000256" key="4">
    <source>
        <dbReference type="ARBA" id="ARBA00022723"/>
    </source>
</evidence>
<dbReference type="InterPro" id="IPR020549">
    <property type="entry name" value="YbeY_CS"/>
</dbReference>
<protein>
    <recommendedName>
        <fullName evidence="8">Endoribonuclease YbeY</fullName>
        <ecNumber evidence="8">3.1.-.-</ecNumber>
    </recommendedName>
</protein>
<accession>A0A552X4A2</accession>
<feature type="binding site" evidence="8">
    <location>
        <position position="127"/>
    </location>
    <ligand>
        <name>Zn(2+)</name>
        <dbReference type="ChEBI" id="CHEBI:29105"/>
        <note>catalytic</note>
    </ligand>
</feature>
<sequence>MSFYIDIQREIDAADLPSDTQIESYVLAVFKHLAIEHAELTIRITDAAEVQTLNREYRDKDKPTNVLSFPFEADLPPGITLDLPLLGDVILCEEVVRAEARAQNKALAHHFAHLVVHGTLHLLGYDHITDTEADAMEALERAILAALEIADPYAVTIADHTNQQTTDVDATHNNDNDSRSE</sequence>
<evidence type="ECO:0000256" key="8">
    <source>
        <dbReference type="HAMAP-Rule" id="MF_00009"/>
    </source>
</evidence>
<comment type="function">
    <text evidence="8">Single strand-specific metallo-endoribonuclease involved in late-stage 70S ribosome quality control and in maturation of the 3' terminus of the 16S rRNA.</text>
</comment>
<dbReference type="Gene3D" id="3.40.390.30">
    <property type="entry name" value="Metalloproteases ('zincins'), catalytic domain"/>
    <property type="match status" value="1"/>
</dbReference>
<dbReference type="PROSITE" id="PS01306">
    <property type="entry name" value="UPF0054"/>
    <property type="match status" value="1"/>
</dbReference>
<evidence type="ECO:0000256" key="7">
    <source>
        <dbReference type="ARBA" id="ARBA00022833"/>
    </source>
</evidence>
<dbReference type="OrthoDB" id="9807740at2"/>
<dbReference type="InterPro" id="IPR023091">
    <property type="entry name" value="MetalPrtase_cat_dom_sf_prd"/>
</dbReference>
<evidence type="ECO:0000256" key="6">
    <source>
        <dbReference type="ARBA" id="ARBA00022801"/>
    </source>
</evidence>
<keyword evidence="5 8" id="KW-0255">Endonuclease</keyword>
<keyword evidence="8" id="KW-0698">rRNA processing</keyword>
<keyword evidence="3 8" id="KW-0540">Nuclease</keyword>
<comment type="cofactor">
    <cofactor evidence="8">
        <name>Zn(2+)</name>
        <dbReference type="ChEBI" id="CHEBI:29105"/>
    </cofactor>
    <text evidence="8">Binds 1 zinc ion.</text>
</comment>
<dbReference type="RefSeq" id="WP_143233845.1">
    <property type="nucleotide sequence ID" value="NZ_VJWL01000001.1"/>
</dbReference>
<keyword evidence="2 8" id="KW-0690">Ribosome biogenesis</keyword>
<dbReference type="PANTHER" id="PTHR46986:SF1">
    <property type="entry name" value="ENDORIBONUCLEASE YBEY, CHLOROPLASTIC"/>
    <property type="match status" value="1"/>
</dbReference>
<proteinExistence type="inferred from homology"/>
<keyword evidence="6 8" id="KW-0378">Hydrolase</keyword>
<keyword evidence="11" id="KW-1185">Reference proteome</keyword>
<evidence type="ECO:0000313" key="11">
    <source>
        <dbReference type="Proteomes" id="UP000320359"/>
    </source>
</evidence>
<dbReference type="GO" id="GO:0004222">
    <property type="term" value="F:metalloendopeptidase activity"/>
    <property type="evidence" value="ECO:0007669"/>
    <property type="project" value="InterPro"/>
</dbReference>
<keyword evidence="7 8" id="KW-0862">Zinc</keyword>
<evidence type="ECO:0000256" key="2">
    <source>
        <dbReference type="ARBA" id="ARBA00022517"/>
    </source>
</evidence>
<name>A0A552X4A2_9GAMM</name>
<dbReference type="PANTHER" id="PTHR46986">
    <property type="entry name" value="ENDORIBONUCLEASE YBEY, CHLOROPLASTIC"/>
    <property type="match status" value="1"/>
</dbReference>
<dbReference type="GO" id="GO:0008270">
    <property type="term" value="F:zinc ion binding"/>
    <property type="evidence" value="ECO:0007669"/>
    <property type="project" value="UniProtKB-UniRule"/>
</dbReference>
<evidence type="ECO:0000256" key="1">
    <source>
        <dbReference type="ARBA" id="ARBA00010875"/>
    </source>
</evidence>
<comment type="caution">
    <text evidence="10">The sequence shown here is derived from an EMBL/GenBank/DDBJ whole genome shotgun (WGS) entry which is preliminary data.</text>
</comment>